<evidence type="ECO:0000313" key="4">
    <source>
        <dbReference type="Proteomes" id="UP000250125"/>
    </source>
</evidence>
<dbReference type="Proteomes" id="UP000250125">
    <property type="component" value="Chromosome"/>
</dbReference>
<dbReference type="AlphaFoldDB" id="A0A2Z2N035"/>
<feature type="domain" description="ATPase AAA-3" evidence="2">
    <location>
        <begin position="41"/>
        <end position="92"/>
    </location>
</feature>
<keyword evidence="1" id="KW-1133">Transmembrane helix</keyword>
<dbReference type="SUPFAM" id="SSF52540">
    <property type="entry name" value="P-loop containing nucleoside triphosphate hydrolases"/>
    <property type="match status" value="1"/>
</dbReference>
<accession>A0A2Z2N035</accession>
<gene>
    <name evidence="3" type="ORF">A3L11_00005</name>
</gene>
<dbReference type="InterPro" id="IPR027417">
    <property type="entry name" value="P-loop_NTPase"/>
</dbReference>
<dbReference type="InterPro" id="IPR011703">
    <property type="entry name" value="ATPase_AAA-3"/>
</dbReference>
<dbReference type="PANTHER" id="PTHR42759">
    <property type="entry name" value="MOXR FAMILY PROTEIN"/>
    <property type="match status" value="1"/>
</dbReference>
<name>A0A2Z2N035_9EURY</name>
<keyword evidence="1" id="KW-0472">Membrane</keyword>
<dbReference type="KEGG" id="tsl:A3L11_00005"/>
<evidence type="ECO:0000259" key="2">
    <source>
        <dbReference type="Pfam" id="PF07726"/>
    </source>
</evidence>
<keyword evidence="1" id="KW-0812">Transmembrane</keyword>
<protein>
    <recommendedName>
        <fullName evidence="2">ATPase AAA-3 domain-containing protein</fullName>
    </recommendedName>
</protein>
<evidence type="ECO:0000256" key="1">
    <source>
        <dbReference type="SAM" id="Phobius"/>
    </source>
</evidence>
<organism evidence="3 4">
    <name type="scientific">Thermococcus siculi</name>
    <dbReference type="NCBI Taxonomy" id="72803"/>
    <lineage>
        <taxon>Archaea</taxon>
        <taxon>Methanobacteriati</taxon>
        <taxon>Methanobacteriota</taxon>
        <taxon>Thermococci</taxon>
        <taxon>Thermococcales</taxon>
        <taxon>Thermococcaceae</taxon>
        <taxon>Thermococcus</taxon>
    </lineage>
</organism>
<proteinExistence type="predicted"/>
<keyword evidence="4" id="KW-1185">Reference proteome</keyword>
<evidence type="ECO:0000313" key="3">
    <source>
        <dbReference type="EMBL" id="ASJ09703.1"/>
    </source>
</evidence>
<dbReference type="InterPro" id="IPR050764">
    <property type="entry name" value="CbbQ/NirQ/NorQ/GpvN"/>
</dbReference>
<feature type="transmembrane region" description="Helical" evidence="1">
    <location>
        <begin position="104"/>
        <end position="122"/>
    </location>
</feature>
<reference evidence="3 4" key="1">
    <citation type="submission" date="2016-04" db="EMBL/GenBank/DDBJ databases">
        <title>Complete genome sequence of Thermococcus siculi type strain RG-20.</title>
        <authorList>
            <person name="Oger P.M."/>
        </authorList>
    </citation>
    <scope>NUCLEOTIDE SEQUENCE [LARGE SCALE GENOMIC DNA]</scope>
    <source>
        <strain evidence="3 4">RG-20</strain>
    </source>
</reference>
<dbReference type="GO" id="GO:0005524">
    <property type="term" value="F:ATP binding"/>
    <property type="evidence" value="ECO:0007669"/>
    <property type="project" value="InterPro"/>
</dbReference>
<sequence>MNVKEASKTLEGIVEEISSVYIGNEVVVRKTLAAALVNGNVLFEDYPGLGKTLLAKAFGRVLGLKYTRVQFTPDLLPADILGTKVWRQNLGTLTGKPSWGYRIWLSRVFTWIGVFSSTLWAWSGMRGVTRGLRLGRVRAGQLP</sequence>
<dbReference type="PANTHER" id="PTHR42759:SF1">
    <property type="entry name" value="MAGNESIUM-CHELATASE SUBUNIT CHLD"/>
    <property type="match status" value="1"/>
</dbReference>
<dbReference type="Pfam" id="PF07726">
    <property type="entry name" value="AAA_3"/>
    <property type="match status" value="1"/>
</dbReference>
<dbReference type="Gene3D" id="3.40.50.300">
    <property type="entry name" value="P-loop containing nucleotide triphosphate hydrolases"/>
    <property type="match status" value="1"/>
</dbReference>
<dbReference type="GO" id="GO:0016887">
    <property type="term" value="F:ATP hydrolysis activity"/>
    <property type="evidence" value="ECO:0007669"/>
    <property type="project" value="InterPro"/>
</dbReference>
<dbReference type="EMBL" id="CP015103">
    <property type="protein sequence ID" value="ASJ09703.1"/>
    <property type="molecule type" value="Genomic_DNA"/>
</dbReference>